<dbReference type="InterPro" id="IPR017441">
    <property type="entry name" value="Protein_kinase_ATP_BS"/>
</dbReference>
<dbReference type="PANTHER" id="PTHR27006:SF606">
    <property type="entry name" value="INTERLEUKIN-1 RECEPTOR-ASSOCIATED KINASE 4"/>
    <property type="match status" value="1"/>
</dbReference>
<dbReference type="GO" id="GO:0004672">
    <property type="term" value="F:protein kinase activity"/>
    <property type="evidence" value="ECO:0007669"/>
    <property type="project" value="InterPro"/>
</dbReference>
<comment type="caution">
    <text evidence="3">The sequence shown here is derived from an EMBL/GenBank/DDBJ whole genome shotgun (WGS) entry which is preliminary data.</text>
</comment>
<evidence type="ECO:0000256" key="1">
    <source>
        <dbReference type="PROSITE-ProRule" id="PRU10141"/>
    </source>
</evidence>
<dbReference type="InterPro" id="IPR001245">
    <property type="entry name" value="Ser-Thr/Tyr_kinase_cat_dom"/>
</dbReference>
<gene>
    <name evidence="3" type="primary">CRK31</name>
    <name evidence="3" type="ORF">CR513_16503</name>
</gene>
<dbReference type="Proteomes" id="UP000257109">
    <property type="component" value="Unassembled WGS sequence"/>
</dbReference>
<dbReference type="InterPro" id="IPR000719">
    <property type="entry name" value="Prot_kinase_dom"/>
</dbReference>
<evidence type="ECO:0000259" key="2">
    <source>
        <dbReference type="PROSITE" id="PS50011"/>
    </source>
</evidence>
<evidence type="ECO:0000313" key="3">
    <source>
        <dbReference type="EMBL" id="RDY00326.1"/>
    </source>
</evidence>
<keyword evidence="1" id="KW-0067">ATP-binding</keyword>
<dbReference type="Gene3D" id="1.10.510.10">
    <property type="entry name" value="Transferase(Phosphotransferase) domain 1"/>
    <property type="match status" value="2"/>
</dbReference>
<feature type="binding site" evidence="1">
    <location>
        <position position="66"/>
    </location>
    <ligand>
        <name>ATP</name>
        <dbReference type="ChEBI" id="CHEBI:30616"/>
    </ligand>
</feature>
<keyword evidence="4" id="KW-1185">Reference proteome</keyword>
<feature type="non-terminal residue" evidence="3">
    <location>
        <position position="1"/>
    </location>
</feature>
<dbReference type="InterPro" id="IPR011009">
    <property type="entry name" value="Kinase-like_dom_sf"/>
</dbReference>
<organism evidence="3 4">
    <name type="scientific">Mucuna pruriens</name>
    <name type="common">Velvet bean</name>
    <name type="synonym">Dolichos pruriens</name>
    <dbReference type="NCBI Taxonomy" id="157652"/>
    <lineage>
        <taxon>Eukaryota</taxon>
        <taxon>Viridiplantae</taxon>
        <taxon>Streptophyta</taxon>
        <taxon>Embryophyta</taxon>
        <taxon>Tracheophyta</taxon>
        <taxon>Spermatophyta</taxon>
        <taxon>Magnoliopsida</taxon>
        <taxon>eudicotyledons</taxon>
        <taxon>Gunneridae</taxon>
        <taxon>Pentapetalae</taxon>
        <taxon>rosids</taxon>
        <taxon>fabids</taxon>
        <taxon>Fabales</taxon>
        <taxon>Fabaceae</taxon>
        <taxon>Papilionoideae</taxon>
        <taxon>50 kb inversion clade</taxon>
        <taxon>NPAAA clade</taxon>
        <taxon>indigoferoid/millettioid clade</taxon>
        <taxon>Phaseoleae</taxon>
        <taxon>Mucuna</taxon>
    </lineage>
</organism>
<name>A0A371HC10_MUCPR</name>
<dbReference type="EMBL" id="QJKJ01003027">
    <property type="protein sequence ID" value="RDY00326.1"/>
    <property type="molecule type" value="Genomic_DNA"/>
</dbReference>
<feature type="domain" description="Protein kinase" evidence="2">
    <location>
        <begin position="1"/>
        <end position="187"/>
    </location>
</feature>
<dbReference type="PROSITE" id="PS00107">
    <property type="entry name" value="PROTEIN_KINASE_ATP"/>
    <property type="match status" value="1"/>
</dbReference>
<reference evidence="3" key="1">
    <citation type="submission" date="2018-05" db="EMBL/GenBank/DDBJ databases">
        <title>Draft genome of Mucuna pruriens seed.</title>
        <authorList>
            <person name="Nnadi N.E."/>
            <person name="Vos R."/>
            <person name="Hasami M.H."/>
            <person name="Devisetty U.K."/>
            <person name="Aguiy J.C."/>
        </authorList>
    </citation>
    <scope>NUCLEOTIDE SEQUENCE [LARGE SCALE GENOMIC DNA]</scope>
    <source>
        <strain evidence="3">JCA_2017</strain>
    </source>
</reference>
<dbReference type="Pfam" id="PF07714">
    <property type="entry name" value="PK_Tyr_Ser-Thr"/>
    <property type="match status" value="1"/>
</dbReference>
<dbReference type="GO" id="GO:0005524">
    <property type="term" value="F:ATP binding"/>
    <property type="evidence" value="ECO:0007669"/>
    <property type="project" value="UniProtKB-UniRule"/>
</dbReference>
<accession>A0A371HC10</accession>
<proteinExistence type="predicted"/>
<keyword evidence="1" id="KW-0547">Nucleotide-binding</keyword>
<sequence length="238" mass="26474">MDKNVSYYLEEAIGHESVALEPLQFNLAVIEAATNNFSNENRIGKGGFGEVYKGILLDGRQIAVKKLSKNSKQGANDGYMSPEYAMLGQFSEKSDVFSFGVMILEIITGKKNLSSYEPHLGGNGLLNYVWRQWRDQTPLNILDPSIKEEHSKSEVTRCIQIGLLSIQQNPNARPTMIEIVSYLSSYLIELPSPQEPTLFLHGIMGPKTYAQESSSSQSNIGSTPFSINEMSISEFLPR</sequence>
<dbReference type="SUPFAM" id="SSF56112">
    <property type="entry name" value="Protein kinase-like (PK-like)"/>
    <property type="match status" value="1"/>
</dbReference>
<protein>
    <submittedName>
        <fullName evidence="3">Cysteine-rich receptor-like protein kinase 31</fullName>
    </submittedName>
</protein>
<dbReference type="PROSITE" id="PS50011">
    <property type="entry name" value="PROTEIN_KINASE_DOM"/>
    <property type="match status" value="1"/>
</dbReference>
<dbReference type="AlphaFoldDB" id="A0A371HC10"/>
<evidence type="ECO:0000313" key="4">
    <source>
        <dbReference type="Proteomes" id="UP000257109"/>
    </source>
</evidence>
<dbReference type="OrthoDB" id="1433066at2759"/>
<dbReference type="PANTHER" id="PTHR27006">
    <property type="entry name" value="PROMASTIGOTE SURFACE ANTIGEN PROTEIN PSA"/>
    <property type="match status" value="1"/>
</dbReference>